<feature type="transmembrane region" description="Helical" evidence="6">
    <location>
        <begin position="156"/>
        <end position="176"/>
    </location>
</feature>
<evidence type="ECO:0000313" key="9">
    <source>
        <dbReference type="Proteomes" id="UP001302745"/>
    </source>
</evidence>
<comment type="caution">
    <text evidence="8">The sequence shown here is derived from an EMBL/GenBank/DDBJ whole genome shotgun (WGS) entry which is preliminary data.</text>
</comment>
<dbReference type="PANTHER" id="PTHR23507">
    <property type="entry name" value="ZGC:174356"/>
    <property type="match status" value="1"/>
</dbReference>
<name>A0AAN6VR02_9PEZI</name>
<dbReference type="InterPro" id="IPR036259">
    <property type="entry name" value="MFS_trans_sf"/>
</dbReference>
<reference evidence="8" key="1">
    <citation type="journal article" date="2023" name="Mol. Phylogenet. Evol.">
        <title>Genome-scale phylogeny and comparative genomics of the fungal order Sordariales.</title>
        <authorList>
            <person name="Hensen N."/>
            <person name="Bonometti L."/>
            <person name="Westerberg I."/>
            <person name="Brannstrom I.O."/>
            <person name="Guillou S."/>
            <person name="Cros-Aarteil S."/>
            <person name="Calhoun S."/>
            <person name="Haridas S."/>
            <person name="Kuo A."/>
            <person name="Mondo S."/>
            <person name="Pangilinan J."/>
            <person name="Riley R."/>
            <person name="LaButti K."/>
            <person name="Andreopoulos B."/>
            <person name="Lipzen A."/>
            <person name="Chen C."/>
            <person name="Yan M."/>
            <person name="Daum C."/>
            <person name="Ng V."/>
            <person name="Clum A."/>
            <person name="Steindorff A."/>
            <person name="Ohm R.A."/>
            <person name="Martin F."/>
            <person name="Silar P."/>
            <person name="Natvig D.O."/>
            <person name="Lalanne C."/>
            <person name="Gautier V."/>
            <person name="Ament-Velasquez S.L."/>
            <person name="Kruys A."/>
            <person name="Hutchinson M.I."/>
            <person name="Powell A.J."/>
            <person name="Barry K."/>
            <person name="Miller A.N."/>
            <person name="Grigoriev I.V."/>
            <person name="Debuchy R."/>
            <person name="Gladieux P."/>
            <person name="Hiltunen Thoren M."/>
            <person name="Johannesson H."/>
        </authorList>
    </citation>
    <scope>NUCLEOTIDE SEQUENCE</scope>
    <source>
        <strain evidence="8">CBS 538.74</strain>
    </source>
</reference>
<feature type="transmembrane region" description="Helical" evidence="6">
    <location>
        <begin position="220"/>
        <end position="243"/>
    </location>
</feature>
<keyword evidence="2 6" id="KW-0812">Transmembrane</keyword>
<accession>A0AAN6VR02</accession>
<evidence type="ECO:0000313" key="8">
    <source>
        <dbReference type="EMBL" id="KAK4154815.1"/>
    </source>
</evidence>
<keyword evidence="3 6" id="KW-1133">Transmembrane helix</keyword>
<feature type="transmembrane region" description="Helical" evidence="6">
    <location>
        <begin position="63"/>
        <end position="86"/>
    </location>
</feature>
<dbReference type="InterPro" id="IPR011701">
    <property type="entry name" value="MFS"/>
</dbReference>
<dbReference type="SUPFAM" id="SSF103473">
    <property type="entry name" value="MFS general substrate transporter"/>
    <property type="match status" value="1"/>
</dbReference>
<dbReference type="Pfam" id="PF07690">
    <property type="entry name" value="MFS_1"/>
    <property type="match status" value="1"/>
</dbReference>
<feature type="transmembrane region" description="Helical" evidence="6">
    <location>
        <begin position="249"/>
        <end position="269"/>
    </location>
</feature>
<dbReference type="GO" id="GO:0022857">
    <property type="term" value="F:transmembrane transporter activity"/>
    <property type="evidence" value="ECO:0007669"/>
    <property type="project" value="InterPro"/>
</dbReference>
<feature type="transmembrane region" description="Helical" evidence="6">
    <location>
        <begin position="350"/>
        <end position="369"/>
    </location>
</feature>
<feature type="transmembrane region" description="Helical" evidence="6">
    <location>
        <begin position="120"/>
        <end position="144"/>
    </location>
</feature>
<dbReference type="InterPro" id="IPR020846">
    <property type="entry name" value="MFS_dom"/>
</dbReference>
<dbReference type="Proteomes" id="UP001302745">
    <property type="component" value="Unassembled WGS sequence"/>
</dbReference>
<feature type="domain" description="Major facilitator superfamily (MFS) profile" evidence="7">
    <location>
        <begin position="61"/>
        <end position="509"/>
    </location>
</feature>
<evidence type="ECO:0000256" key="1">
    <source>
        <dbReference type="ARBA" id="ARBA00004141"/>
    </source>
</evidence>
<keyword evidence="9" id="KW-1185">Reference proteome</keyword>
<dbReference type="AlphaFoldDB" id="A0AAN6VR02"/>
<dbReference type="PROSITE" id="PS50850">
    <property type="entry name" value="MFS"/>
    <property type="match status" value="1"/>
</dbReference>
<protein>
    <submittedName>
        <fullName evidence="8">General substrate transporter</fullName>
    </submittedName>
</protein>
<dbReference type="GO" id="GO:0016020">
    <property type="term" value="C:membrane"/>
    <property type="evidence" value="ECO:0007669"/>
    <property type="project" value="UniProtKB-SubCell"/>
</dbReference>
<evidence type="ECO:0000256" key="5">
    <source>
        <dbReference type="SAM" id="MobiDB-lite"/>
    </source>
</evidence>
<evidence type="ECO:0000256" key="6">
    <source>
        <dbReference type="SAM" id="Phobius"/>
    </source>
</evidence>
<keyword evidence="4 6" id="KW-0472">Membrane</keyword>
<gene>
    <name evidence="8" type="ORF">C8A00DRAFT_14110</name>
</gene>
<feature type="transmembrane region" description="Helical" evidence="6">
    <location>
        <begin position="414"/>
        <end position="436"/>
    </location>
</feature>
<feature type="transmembrane region" description="Helical" evidence="6">
    <location>
        <begin position="390"/>
        <end position="408"/>
    </location>
</feature>
<dbReference type="EMBL" id="MU856902">
    <property type="protein sequence ID" value="KAK4154815.1"/>
    <property type="molecule type" value="Genomic_DNA"/>
</dbReference>
<proteinExistence type="predicted"/>
<reference evidence="8" key="2">
    <citation type="submission" date="2023-05" db="EMBL/GenBank/DDBJ databases">
        <authorList>
            <consortium name="Lawrence Berkeley National Laboratory"/>
            <person name="Steindorff A."/>
            <person name="Hensen N."/>
            <person name="Bonometti L."/>
            <person name="Westerberg I."/>
            <person name="Brannstrom I.O."/>
            <person name="Guillou S."/>
            <person name="Cros-Aarteil S."/>
            <person name="Calhoun S."/>
            <person name="Haridas S."/>
            <person name="Kuo A."/>
            <person name="Mondo S."/>
            <person name="Pangilinan J."/>
            <person name="Riley R."/>
            <person name="Labutti K."/>
            <person name="Andreopoulos B."/>
            <person name="Lipzen A."/>
            <person name="Chen C."/>
            <person name="Yanf M."/>
            <person name="Daum C."/>
            <person name="Ng V."/>
            <person name="Clum A."/>
            <person name="Ohm R."/>
            <person name="Martin F."/>
            <person name="Silar P."/>
            <person name="Natvig D."/>
            <person name="Lalanne C."/>
            <person name="Gautier V."/>
            <person name="Ament-Velasquez S.L."/>
            <person name="Kruys A."/>
            <person name="Hutchinson M.I."/>
            <person name="Powell A.J."/>
            <person name="Barry K."/>
            <person name="Miller A.N."/>
            <person name="Grigoriev I.V."/>
            <person name="Debuchy R."/>
            <person name="Gladieux P."/>
            <person name="Thoren M.H."/>
            <person name="Johannesson H."/>
        </authorList>
    </citation>
    <scope>NUCLEOTIDE SEQUENCE</scope>
    <source>
        <strain evidence="8">CBS 538.74</strain>
    </source>
</reference>
<comment type="subcellular location">
    <subcellularLocation>
        <location evidence="1">Membrane</location>
        <topology evidence="1">Multi-pass membrane protein</topology>
    </subcellularLocation>
</comment>
<evidence type="ECO:0000256" key="2">
    <source>
        <dbReference type="ARBA" id="ARBA00022692"/>
    </source>
</evidence>
<feature type="region of interest" description="Disordered" evidence="5">
    <location>
        <begin position="512"/>
        <end position="532"/>
    </location>
</feature>
<evidence type="ECO:0000256" key="4">
    <source>
        <dbReference type="ARBA" id="ARBA00023136"/>
    </source>
</evidence>
<dbReference type="Gene3D" id="1.20.1250.20">
    <property type="entry name" value="MFS general substrate transporter like domains"/>
    <property type="match status" value="1"/>
</dbReference>
<evidence type="ECO:0000259" key="7">
    <source>
        <dbReference type="PROSITE" id="PS50850"/>
    </source>
</evidence>
<sequence length="532" mass="57724">MNTHEDEHIEAEPLLAAEERDSIDTTLDSERDETPAEQLDTGSRNHARRGFAARFQAQKRKTIVALLALLMFSITTSGMLILIPIFRLMEDAICHVQYGKAMPEPIEEQLCKVEGVQKELAFLGGVSAMVNCIVGLVAVLPYGVLADRIGRKPTFILAYVGTVLVFAWGPLMLVIGETPHVRLAAMGALFFLIGGGIPVAMISLNAMASDVSSETDRATGFLCLSFGAVLGTLIGPVTAGLLMEHMGPWFPIILVFCVTPFVFALMLFLPETLPIKLQKATDQDEQQPLTEKLREAARELGVSLSLLKNPNITLALPAFLIQPALFAAYSSTLAQHISTYFGWNLAQTNYLLSPLTILQLVIIVLLPTASGWLTNQSGRFRLSLFSKDLLLTRIFLIFLISGALIEGLSREVALFLVGLTVGTIGSSFGPLCRAIATSYVEPQQTSRLYALISMLETGGQMLGGPVLAWCFNVGLSKKGLWIGLPWFYVAGLVAVAFTSLMFLRAPKQKAPIVGSEDEDGGDLGYQSAEEQV</sequence>
<feature type="transmembrane region" description="Helical" evidence="6">
    <location>
        <begin position="480"/>
        <end position="503"/>
    </location>
</feature>
<organism evidence="8 9">
    <name type="scientific">Chaetomidium leptoderma</name>
    <dbReference type="NCBI Taxonomy" id="669021"/>
    <lineage>
        <taxon>Eukaryota</taxon>
        <taxon>Fungi</taxon>
        <taxon>Dikarya</taxon>
        <taxon>Ascomycota</taxon>
        <taxon>Pezizomycotina</taxon>
        <taxon>Sordariomycetes</taxon>
        <taxon>Sordariomycetidae</taxon>
        <taxon>Sordariales</taxon>
        <taxon>Chaetomiaceae</taxon>
        <taxon>Chaetomidium</taxon>
    </lineage>
</organism>
<feature type="compositionally biased region" description="Basic and acidic residues" evidence="5">
    <location>
        <begin position="1"/>
        <end position="34"/>
    </location>
</feature>
<feature type="region of interest" description="Disordered" evidence="5">
    <location>
        <begin position="1"/>
        <end position="43"/>
    </location>
</feature>
<dbReference type="PANTHER" id="PTHR23507:SF1">
    <property type="entry name" value="FI18259P1-RELATED"/>
    <property type="match status" value="1"/>
</dbReference>
<evidence type="ECO:0000256" key="3">
    <source>
        <dbReference type="ARBA" id="ARBA00022989"/>
    </source>
</evidence>
<feature type="transmembrane region" description="Helical" evidence="6">
    <location>
        <begin position="188"/>
        <end position="208"/>
    </location>
</feature>